<evidence type="ECO:0000313" key="2">
    <source>
        <dbReference type="Proteomes" id="UP000232455"/>
    </source>
</evidence>
<proteinExistence type="predicted"/>
<accession>A0ABX4Q3J7</accession>
<dbReference type="Proteomes" id="UP000232455">
    <property type="component" value="Unassembled WGS sequence"/>
</dbReference>
<gene>
    <name evidence="1" type="ORF">ATI02_4342</name>
</gene>
<organism evidence="1 2">
    <name type="scientific">Pseudomonas baetica</name>
    <dbReference type="NCBI Taxonomy" id="674054"/>
    <lineage>
        <taxon>Bacteria</taxon>
        <taxon>Pseudomonadati</taxon>
        <taxon>Pseudomonadota</taxon>
        <taxon>Gammaproteobacteria</taxon>
        <taxon>Pseudomonadales</taxon>
        <taxon>Pseudomonadaceae</taxon>
        <taxon>Pseudomonas</taxon>
    </lineage>
</organism>
<name>A0ABX4Q3J7_9PSED</name>
<keyword evidence="2" id="KW-1185">Reference proteome</keyword>
<protein>
    <submittedName>
        <fullName evidence="1">Uncharacterized protein</fullName>
    </submittedName>
</protein>
<sequence>MNIIDISKYIKIMANQPNVYFYVEKSPSALTALLKIANEKYYLANPNLILLRIQQIQETGQEPTDTVHAVPNDRLAGKVLLGDGFSCVEALDVFDFDLLFHVESAMFQIKTIGYVSMRFSLKVFT</sequence>
<reference evidence="1 2" key="1">
    <citation type="submission" date="2017-11" db="EMBL/GenBank/DDBJ databases">
        <title>Genome sequencing of a diverse group of Pseudomonas species.</title>
        <authorList>
            <person name="Loper J."/>
        </authorList>
    </citation>
    <scope>NUCLEOTIDE SEQUENCE [LARGE SCALE GENOMIC DNA]</scope>
    <source>
        <strain evidence="1 2">LMG 25716</strain>
    </source>
</reference>
<dbReference type="EMBL" id="PHHE01000001">
    <property type="protein sequence ID" value="PKA71364.1"/>
    <property type="molecule type" value="Genomic_DNA"/>
</dbReference>
<comment type="caution">
    <text evidence="1">The sequence shown here is derived from an EMBL/GenBank/DDBJ whole genome shotgun (WGS) entry which is preliminary data.</text>
</comment>
<dbReference type="RefSeq" id="WP_100847291.1">
    <property type="nucleotide sequence ID" value="NZ_PHHE01000001.1"/>
</dbReference>
<evidence type="ECO:0000313" key="1">
    <source>
        <dbReference type="EMBL" id="PKA71364.1"/>
    </source>
</evidence>